<sequence length="280" mass="30770">MALETILATIEERRNALWQKNQVLREEVEALWRAQKNDLPSWLDKAKKSLAQKGCDVIEAASPEDAGEIVEDLVGKGSVVHAYSPLLMSCGLPKRLRQKGLDVTEMHFGALAAEWAEIDAAHPDFPAGNLEEGEILETFSKKLQVLEGIQAGVQPERREVFLALRQYLRAKAAKAEYGISGVSAVIAEHGSIVLSEDTGYMRAVSNLPPFHIAVIDSQQIVPTLDDAVHLLRAQAINRFGRDIETYLSIISGPSRTADIEFKMVNGVHGPKRVFAIVINA</sequence>
<dbReference type="AlphaFoldDB" id="I4DC28"/>
<dbReference type="PANTHER" id="PTHR47153">
    <property type="entry name" value="LACTATE UTILIZATION PROTEIN B"/>
    <property type="match status" value="1"/>
</dbReference>
<protein>
    <recommendedName>
        <fullName evidence="2">LUD domain-containing protein</fullName>
    </recommendedName>
</protein>
<dbReference type="KEGG" id="dai:Desaci_4511"/>
<dbReference type="eggNOG" id="COG1139">
    <property type="taxonomic scope" value="Bacteria"/>
</dbReference>
<keyword evidence="1" id="KW-0411">Iron-sulfur</keyword>
<dbReference type="STRING" id="646529.Desaci_4511"/>
<evidence type="ECO:0000259" key="2">
    <source>
        <dbReference type="Pfam" id="PF02589"/>
    </source>
</evidence>
<reference evidence="3 4" key="1">
    <citation type="journal article" date="2012" name="J. Bacteriol.">
        <title>Complete genome sequences of Desulfosporosinus orientis DSM765T, Desulfosporosinus youngiae DSM17734T, Desulfosporosinus meridiei DSM13257T, and Desulfosporosinus acidiphilus DSM22704T.</title>
        <authorList>
            <person name="Pester M."/>
            <person name="Brambilla E."/>
            <person name="Alazard D."/>
            <person name="Rattei T."/>
            <person name="Weinmaier T."/>
            <person name="Han J."/>
            <person name="Lucas S."/>
            <person name="Lapidus A."/>
            <person name="Cheng J.F."/>
            <person name="Goodwin L."/>
            <person name="Pitluck S."/>
            <person name="Peters L."/>
            <person name="Ovchinnikova G."/>
            <person name="Teshima H."/>
            <person name="Detter J.C."/>
            <person name="Han C.S."/>
            <person name="Tapia R."/>
            <person name="Land M.L."/>
            <person name="Hauser L."/>
            <person name="Kyrpides N.C."/>
            <person name="Ivanova N.N."/>
            <person name="Pagani I."/>
            <person name="Huntmann M."/>
            <person name="Wei C.L."/>
            <person name="Davenport K.W."/>
            <person name="Daligault H."/>
            <person name="Chain P.S."/>
            <person name="Chen A."/>
            <person name="Mavromatis K."/>
            <person name="Markowitz V."/>
            <person name="Szeto E."/>
            <person name="Mikhailova N."/>
            <person name="Pati A."/>
            <person name="Wagner M."/>
            <person name="Woyke T."/>
            <person name="Ollivier B."/>
            <person name="Klenk H.P."/>
            <person name="Spring S."/>
            <person name="Loy A."/>
        </authorList>
    </citation>
    <scope>NUCLEOTIDE SEQUENCE [LARGE SCALE GENOMIC DNA]</scope>
    <source>
        <strain evidence="4">DSM 22704 / JCM 16185 / SJ4</strain>
    </source>
</reference>
<dbReference type="InterPro" id="IPR037171">
    <property type="entry name" value="NagB/RpiA_transferase-like"/>
</dbReference>
<dbReference type="GO" id="GO:0051539">
    <property type="term" value="F:4 iron, 4 sulfur cluster binding"/>
    <property type="evidence" value="ECO:0007669"/>
    <property type="project" value="UniProtKB-KW"/>
</dbReference>
<dbReference type="EMBL" id="CP003639">
    <property type="protein sequence ID" value="AFM43352.1"/>
    <property type="molecule type" value="Genomic_DNA"/>
</dbReference>
<dbReference type="Pfam" id="PF02589">
    <property type="entry name" value="LUD_dom"/>
    <property type="match status" value="1"/>
</dbReference>
<dbReference type="InterPro" id="IPR004452">
    <property type="entry name" value="LutB/LldF"/>
</dbReference>
<dbReference type="InterPro" id="IPR003741">
    <property type="entry name" value="LUD_dom"/>
</dbReference>
<keyword evidence="4" id="KW-1185">Reference proteome</keyword>
<evidence type="ECO:0000256" key="1">
    <source>
        <dbReference type="ARBA" id="ARBA00022485"/>
    </source>
</evidence>
<evidence type="ECO:0000313" key="4">
    <source>
        <dbReference type="Proteomes" id="UP000002892"/>
    </source>
</evidence>
<accession>I4DC28</accession>
<name>I4DC28_DESAJ</name>
<dbReference type="Proteomes" id="UP000002892">
    <property type="component" value="Chromosome"/>
</dbReference>
<keyword evidence="1" id="KW-0408">Iron</keyword>
<feature type="domain" description="LUD" evidence="2">
    <location>
        <begin position="43"/>
        <end position="278"/>
    </location>
</feature>
<organism evidence="3 4">
    <name type="scientific">Desulfosporosinus acidiphilus (strain DSM 22704 / JCM 16185 / SJ4)</name>
    <dbReference type="NCBI Taxonomy" id="646529"/>
    <lineage>
        <taxon>Bacteria</taxon>
        <taxon>Bacillati</taxon>
        <taxon>Bacillota</taxon>
        <taxon>Clostridia</taxon>
        <taxon>Eubacteriales</taxon>
        <taxon>Desulfitobacteriaceae</taxon>
        <taxon>Desulfosporosinus</taxon>
    </lineage>
</organism>
<keyword evidence="1" id="KW-0004">4Fe-4S</keyword>
<dbReference type="HOGENOM" id="CLU_992984_0_0_9"/>
<dbReference type="SUPFAM" id="SSF100950">
    <property type="entry name" value="NagB/RpiA/CoA transferase-like"/>
    <property type="match status" value="1"/>
</dbReference>
<dbReference type="GO" id="GO:0006089">
    <property type="term" value="P:lactate metabolic process"/>
    <property type="evidence" value="ECO:0007669"/>
    <property type="project" value="InterPro"/>
</dbReference>
<dbReference type="RefSeq" id="WP_014829335.1">
    <property type="nucleotide sequence ID" value="NC_018068.1"/>
</dbReference>
<dbReference type="InterPro" id="IPR024185">
    <property type="entry name" value="FTHF_cligase-like_sf"/>
</dbReference>
<dbReference type="Gene3D" id="3.40.50.10420">
    <property type="entry name" value="NagB/RpiA/CoA transferase-like"/>
    <property type="match status" value="1"/>
</dbReference>
<dbReference type="PANTHER" id="PTHR47153:SF2">
    <property type="entry name" value="LACTATE UTILIZATION PROTEIN B"/>
    <property type="match status" value="1"/>
</dbReference>
<proteinExistence type="predicted"/>
<gene>
    <name evidence="3" type="ordered locus">Desaci_4511</name>
</gene>
<keyword evidence="1" id="KW-0479">Metal-binding</keyword>
<evidence type="ECO:0000313" key="3">
    <source>
        <dbReference type="EMBL" id="AFM43352.1"/>
    </source>
</evidence>
<dbReference type="OrthoDB" id="5241828at2"/>